<feature type="region of interest" description="Disordered" evidence="1">
    <location>
        <begin position="1"/>
        <end position="35"/>
    </location>
</feature>
<protein>
    <submittedName>
        <fullName evidence="2">Uncharacterized protein</fullName>
    </submittedName>
</protein>
<gene>
    <name evidence="2" type="ORF">DGUA_6G003062</name>
</gene>
<dbReference type="Proteomes" id="UP000268350">
    <property type="component" value="Unassembled WGS sequence"/>
</dbReference>
<sequence>MPPPGRGYGGRPQQGPGPCYGPPRGGGVNVGINIGGPPRQPPIGVGIGFCPPPVIIGAPPPPAVIIGAPPPPPVYMPPPRQTVVVGAQPAVYAQPTGEVVCCTIL</sequence>
<feature type="compositionally biased region" description="Gly residues" evidence="1">
    <location>
        <begin position="1"/>
        <end position="12"/>
    </location>
</feature>
<proteinExistence type="predicted"/>
<evidence type="ECO:0000313" key="3">
    <source>
        <dbReference type="Proteomes" id="UP000268350"/>
    </source>
</evidence>
<dbReference type="AlphaFoldDB" id="A0A3B0JIY7"/>
<dbReference type="EMBL" id="OUUW01000001">
    <property type="protein sequence ID" value="SPP75280.1"/>
    <property type="molecule type" value="Genomic_DNA"/>
</dbReference>
<accession>A0A3B0JIY7</accession>
<evidence type="ECO:0000256" key="1">
    <source>
        <dbReference type="SAM" id="MobiDB-lite"/>
    </source>
</evidence>
<dbReference type="OMA" id="GIGFCPP"/>
<name>A0A3B0JIY7_DROGU</name>
<evidence type="ECO:0000313" key="2">
    <source>
        <dbReference type="EMBL" id="SPP75280.1"/>
    </source>
</evidence>
<reference evidence="3" key="1">
    <citation type="submission" date="2018-01" db="EMBL/GenBank/DDBJ databases">
        <authorList>
            <person name="Alioto T."/>
            <person name="Alioto T."/>
        </authorList>
    </citation>
    <scope>NUCLEOTIDE SEQUENCE [LARGE SCALE GENOMIC DNA]</scope>
</reference>
<organism evidence="2 3">
    <name type="scientific">Drosophila guanche</name>
    <name type="common">Fruit fly</name>
    <dbReference type="NCBI Taxonomy" id="7266"/>
    <lineage>
        <taxon>Eukaryota</taxon>
        <taxon>Metazoa</taxon>
        <taxon>Ecdysozoa</taxon>
        <taxon>Arthropoda</taxon>
        <taxon>Hexapoda</taxon>
        <taxon>Insecta</taxon>
        <taxon>Pterygota</taxon>
        <taxon>Neoptera</taxon>
        <taxon>Endopterygota</taxon>
        <taxon>Diptera</taxon>
        <taxon>Brachycera</taxon>
        <taxon>Muscomorpha</taxon>
        <taxon>Ephydroidea</taxon>
        <taxon>Drosophilidae</taxon>
        <taxon>Drosophila</taxon>
        <taxon>Sophophora</taxon>
    </lineage>
</organism>
<keyword evidence="3" id="KW-1185">Reference proteome</keyword>